<sequence>MVHVEMSPEAIATQKPYLDLGLTEAEYDR</sequence>
<dbReference type="GO" id="GO:0004642">
    <property type="term" value="F:phosphoribosylformylglycinamidine synthase activity"/>
    <property type="evidence" value="ECO:0007669"/>
    <property type="project" value="UniProtKB-EC"/>
</dbReference>
<reference evidence="1 2" key="1">
    <citation type="journal article" date="2013" name="PLoS ONE">
        <title>Lactobacillus paracasei comparative genomics: towards species pan-genome definition and exploitation of diversity.</title>
        <authorList>
            <person name="Smokvina T."/>
            <person name="Wels M."/>
            <person name="Polka J."/>
            <person name="Chervaux C."/>
            <person name="Brisse S."/>
            <person name="Boekhorst J."/>
            <person name="van Hylckama Vlieg J.E."/>
            <person name="Siezen R.J."/>
        </authorList>
    </citation>
    <scope>NUCLEOTIDE SEQUENCE [LARGE SCALE GENOMIC DNA]</scope>
    <source>
        <strain evidence="1 2">Lpp123</strain>
    </source>
</reference>
<gene>
    <name evidence="1" type="ORF">Lpp123_12496</name>
</gene>
<keyword evidence="1" id="KW-0436">Ligase</keyword>
<dbReference type="AlphaFoldDB" id="A0A829GAA8"/>
<evidence type="ECO:0000313" key="2">
    <source>
        <dbReference type="Proteomes" id="UP000014316"/>
    </source>
</evidence>
<comment type="caution">
    <text evidence="1">The sequence shown here is derived from an EMBL/GenBank/DDBJ whole genome shotgun (WGS) entry which is preliminary data.</text>
</comment>
<dbReference type="Proteomes" id="UP000014316">
    <property type="component" value="Unassembled WGS sequence"/>
</dbReference>
<protein>
    <submittedName>
        <fullName evidence="1">Phosphoribosylformylglycinamidine synthase II</fullName>
        <ecNumber evidence="1">6.3.5.3</ecNumber>
    </submittedName>
</protein>
<dbReference type="EC" id="6.3.5.3" evidence="1"/>
<name>A0A829GAA8_LACPA</name>
<evidence type="ECO:0000313" key="1">
    <source>
        <dbReference type="EMBL" id="EPC51100.1"/>
    </source>
</evidence>
<dbReference type="EMBL" id="ANJW01000742">
    <property type="protein sequence ID" value="EPC51100.1"/>
    <property type="molecule type" value="Genomic_DNA"/>
</dbReference>
<feature type="non-terminal residue" evidence="1">
    <location>
        <position position="29"/>
    </location>
</feature>
<accession>A0A829GAA8</accession>
<organism evidence="1 2">
    <name type="scientific">Lacticaseibacillus paracasei subsp. paracasei Lpp123</name>
    <dbReference type="NCBI Taxonomy" id="1256201"/>
    <lineage>
        <taxon>Bacteria</taxon>
        <taxon>Bacillati</taxon>
        <taxon>Bacillota</taxon>
        <taxon>Bacilli</taxon>
        <taxon>Lactobacillales</taxon>
        <taxon>Lactobacillaceae</taxon>
        <taxon>Lacticaseibacillus</taxon>
    </lineage>
</organism>
<proteinExistence type="predicted"/>